<evidence type="ECO:0000313" key="2">
    <source>
        <dbReference type="Proteomes" id="UP001165064"/>
    </source>
</evidence>
<accession>A0ACB5U8Q1</accession>
<keyword evidence="2" id="KW-1185">Reference proteome</keyword>
<dbReference type="EMBL" id="BSXS01013294">
    <property type="protein sequence ID" value="GMF03822.1"/>
    <property type="molecule type" value="Genomic_DNA"/>
</dbReference>
<sequence>MGCVVCIVNLTSFLYNQASNGRLYPHRSTPPLPANNEPSSTVAILKNKLLRQRINEACTSIDFPQFDEIFIVSNPQWNKLNDIYILGSPILTPPSSTKTTVSKKVLFLSSDLIFQLGYHDEDAFVAFGCVGFGWFGFDSFNW</sequence>
<dbReference type="Proteomes" id="UP001165064">
    <property type="component" value="Unassembled WGS sequence"/>
</dbReference>
<reference evidence="1" key="1">
    <citation type="submission" date="2023-04" db="EMBL/GenBank/DDBJ databases">
        <title>Ambrosiozyma monospora NBRC 10751.</title>
        <authorList>
            <person name="Ichikawa N."/>
            <person name="Sato H."/>
            <person name="Tonouchi N."/>
        </authorList>
    </citation>
    <scope>NUCLEOTIDE SEQUENCE</scope>
    <source>
        <strain evidence="1">NBRC 10751</strain>
    </source>
</reference>
<name>A0ACB5U8Q1_AMBMO</name>
<comment type="caution">
    <text evidence="1">The sequence shown here is derived from an EMBL/GenBank/DDBJ whole genome shotgun (WGS) entry which is preliminary data.</text>
</comment>
<proteinExistence type="predicted"/>
<gene>
    <name evidence="1" type="ORF">Amon02_001192600</name>
</gene>
<evidence type="ECO:0000313" key="1">
    <source>
        <dbReference type="EMBL" id="GMF03822.1"/>
    </source>
</evidence>
<protein>
    <submittedName>
        <fullName evidence="1">Unnamed protein product</fullName>
    </submittedName>
</protein>
<organism evidence="1 2">
    <name type="scientific">Ambrosiozyma monospora</name>
    <name type="common">Yeast</name>
    <name type="synonym">Endomycopsis monosporus</name>
    <dbReference type="NCBI Taxonomy" id="43982"/>
    <lineage>
        <taxon>Eukaryota</taxon>
        <taxon>Fungi</taxon>
        <taxon>Dikarya</taxon>
        <taxon>Ascomycota</taxon>
        <taxon>Saccharomycotina</taxon>
        <taxon>Pichiomycetes</taxon>
        <taxon>Pichiales</taxon>
        <taxon>Pichiaceae</taxon>
        <taxon>Ambrosiozyma</taxon>
    </lineage>
</organism>